<dbReference type="EMBL" id="QKVK01000007">
    <property type="protein sequence ID" value="PZF75942.1"/>
    <property type="molecule type" value="Genomic_DNA"/>
</dbReference>
<evidence type="ECO:0008006" key="4">
    <source>
        <dbReference type="Google" id="ProtNLM"/>
    </source>
</evidence>
<evidence type="ECO:0000256" key="1">
    <source>
        <dbReference type="SAM" id="Phobius"/>
    </source>
</evidence>
<reference evidence="3" key="1">
    <citation type="submission" date="2018-06" db="EMBL/GenBank/DDBJ databases">
        <title>Aestuariibacter litoralis strain KCTC 52945T.</title>
        <authorList>
            <person name="Li X."/>
            <person name="Salam N."/>
            <person name="Li J.-L."/>
            <person name="Chen Y.-M."/>
            <person name="Yang Z.-W."/>
            <person name="Zhang L.-Y."/>
            <person name="Han M.-X."/>
            <person name="Xiao M."/>
            <person name="Li W.-J."/>
        </authorList>
    </citation>
    <scope>NUCLEOTIDE SEQUENCE [LARGE SCALE GENOMIC DNA]</scope>
    <source>
        <strain evidence="3">KCTC 52945</strain>
    </source>
</reference>
<feature type="transmembrane region" description="Helical" evidence="1">
    <location>
        <begin position="80"/>
        <end position="97"/>
    </location>
</feature>
<organism evidence="2 3">
    <name type="scientific">Aestuariivirga litoralis</name>
    <dbReference type="NCBI Taxonomy" id="2650924"/>
    <lineage>
        <taxon>Bacteria</taxon>
        <taxon>Pseudomonadati</taxon>
        <taxon>Pseudomonadota</taxon>
        <taxon>Alphaproteobacteria</taxon>
        <taxon>Hyphomicrobiales</taxon>
        <taxon>Aestuariivirgaceae</taxon>
        <taxon>Aestuariivirga</taxon>
    </lineage>
</organism>
<name>A0A2W2AQP5_9HYPH</name>
<dbReference type="Proteomes" id="UP000248795">
    <property type="component" value="Unassembled WGS sequence"/>
</dbReference>
<comment type="caution">
    <text evidence="2">The sequence shown here is derived from an EMBL/GenBank/DDBJ whole genome shotgun (WGS) entry which is preliminary data.</text>
</comment>
<keyword evidence="1" id="KW-0812">Transmembrane</keyword>
<feature type="transmembrane region" description="Helical" evidence="1">
    <location>
        <begin position="118"/>
        <end position="138"/>
    </location>
</feature>
<feature type="transmembrane region" description="Helical" evidence="1">
    <location>
        <begin position="47"/>
        <end position="68"/>
    </location>
</feature>
<keyword evidence="1" id="KW-0472">Membrane</keyword>
<accession>A0A2W2AQP5</accession>
<evidence type="ECO:0000313" key="2">
    <source>
        <dbReference type="EMBL" id="PZF75942.1"/>
    </source>
</evidence>
<protein>
    <recommendedName>
        <fullName evidence="4">Protoporphyrinogen IX oxidase</fullName>
    </recommendedName>
</protein>
<feature type="transmembrane region" description="Helical" evidence="1">
    <location>
        <begin position="6"/>
        <end position="26"/>
    </location>
</feature>
<dbReference type="AlphaFoldDB" id="A0A2W2AQP5"/>
<evidence type="ECO:0000313" key="3">
    <source>
        <dbReference type="Proteomes" id="UP000248795"/>
    </source>
</evidence>
<keyword evidence="1" id="KW-1133">Transmembrane helix</keyword>
<gene>
    <name evidence="2" type="ORF">DK847_14905</name>
</gene>
<proteinExistence type="predicted"/>
<keyword evidence="3" id="KW-1185">Reference proteome</keyword>
<sequence length="140" mass="15205">MKTILLIAHLIAIATGTGMSIANYINIRVAAGEKGDRREALTFLRRILAKIADVVILAIWITGIGLFFSLPPQDAPNSWFIVKIGFVVLLTLCHGLARVTAGKMMRTGDQSLYPRMELLVSGVWMSALAAIILAVLAFEP</sequence>
<dbReference type="RefSeq" id="WP_111199326.1">
    <property type="nucleotide sequence ID" value="NZ_QKVK01000007.1"/>
</dbReference>